<name>A0A1E4TTS6_PACTA</name>
<accession>A0A1E4TTS6</accession>
<dbReference type="Proteomes" id="UP000094236">
    <property type="component" value="Unassembled WGS sequence"/>
</dbReference>
<feature type="coiled-coil region" evidence="1">
    <location>
        <begin position="485"/>
        <end position="589"/>
    </location>
</feature>
<feature type="compositionally biased region" description="Basic and acidic residues" evidence="2">
    <location>
        <begin position="51"/>
        <end position="63"/>
    </location>
</feature>
<feature type="coiled-coil region" evidence="1">
    <location>
        <begin position="202"/>
        <end position="250"/>
    </location>
</feature>
<dbReference type="OrthoDB" id="3991775at2759"/>
<reference evidence="4" key="1">
    <citation type="submission" date="2016-05" db="EMBL/GenBank/DDBJ databases">
        <title>Comparative genomics of biotechnologically important yeasts.</title>
        <authorList>
            <consortium name="DOE Joint Genome Institute"/>
            <person name="Riley R."/>
            <person name="Haridas S."/>
            <person name="Wolfe K.H."/>
            <person name="Lopes M.R."/>
            <person name="Hittinger C.T."/>
            <person name="Goker M."/>
            <person name="Salamov A."/>
            <person name="Wisecaver J."/>
            <person name="Long T.M."/>
            <person name="Aerts A.L."/>
            <person name="Barry K."/>
            <person name="Choi C."/>
            <person name="Clum A."/>
            <person name="Coughlan A.Y."/>
            <person name="Deshpande S."/>
            <person name="Douglass A.P."/>
            <person name="Hanson S.J."/>
            <person name="Klenk H.-P."/>
            <person name="Labutti K."/>
            <person name="Lapidus A."/>
            <person name="Lindquist E."/>
            <person name="Lipzen A."/>
            <person name="Meier-Kolthoff J.P."/>
            <person name="Ohm R.A."/>
            <person name="Otillar R.P."/>
            <person name="Pangilinan J."/>
            <person name="Peng Y."/>
            <person name="Rokas A."/>
            <person name="Rosa C.A."/>
            <person name="Scheuner C."/>
            <person name="Sibirny A.A."/>
            <person name="Slot J.C."/>
            <person name="Stielow J.B."/>
            <person name="Sun H."/>
            <person name="Kurtzman C.P."/>
            <person name="Blackwell M."/>
            <person name="Grigoriev I.V."/>
            <person name="Jeffries T.W."/>
        </authorList>
    </citation>
    <scope>NUCLEOTIDE SEQUENCE [LARGE SCALE GENOMIC DNA]</scope>
    <source>
        <strain evidence="4">NRRL Y-2460</strain>
    </source>
</reference>
<feature type="compositionally biased region" description="Polar residues" evidence="2">
    <location>
        <begin position="67"/>
        <end position="99"/>
    </location>
</feature>
<organism evidence="3 4">
    <name type="scientific">Pachysolen tannophilus NRRL Y-2460</name>
    <dbReference type="NCBI Taxonomy" id="669874"/>
    <lineage>
        <taxon>Eukaryota</taxon>
        <taxon>Fungi</taxon>
        <taxon>Dikarya</taxon>
        <taxon>Ascomycota</taxon>
        <taxon>Saccharomycotina</taxon>
        <taxon>Pichiomycetes</taxon>
        <taxon>Pachysolenaceae</taxon>
        <taxon>Pachysolen</taxon>
    </lineage>
</organism>
<dbReference type="AlphaFoldDB" id="A0A1E4TTS6"/>
<proteinExistence type="predicted"/>
<dbReference type="STRING" id="669874.A0A1E4TTS6"/>
<feature type="region of interest" description="Disordered" evidence="2">
    <location>
        <begin position="707"/>
        <end position="781"/>
    </location>
</feature>
<evidence type="ECO:0000313" key="4">
    <source>
        <dbReference type="Proteomes" id="UP000094236"/>
    </source>
</evidence>
<feature type="region of interest" description="Disordered" evidence="2">
    <location>
        <begin position="142"/>
        <end position="175"/>
    </location>
</feature>
<feature type="compositionally biased region" description="Low complexity" evidence="2">
    <location>
        <begin position="714"/>
        <end position="727"/>
    </location>
</feature>
<feature type="compositionally biased region" description="Polar residues" evidence="2">
    <location>
        <begin position="144"/>
        <end position="164"/>
    </location>
</feature>
<keyword evidence="1" id="KW-0175">Coiled coil</keyword>
<keyword evidence="4" id="KW-1185">Reference proteome</keyword>
<evidence type="ECO:0000313" key="3">
    <source>
        <dbReference type="EMBL" id="ODV95141.1"/>
    </source>
</evidence>
<gene>
    <name evidence="3" type="ORF">PACTADRAFT_2851</name>
</gene>
<feature type="compositionally biased region" description="Acidic residues" evidence="2">
    <location>
        <begin position="120"/>
        <end position="129"/>
    </location>
</feature>
<sequence length="781" mass="90270">MSNFFRDTNLFKPRKNNIFSSSSSSALNADKHRNQQDLSSSVLNGDVASSPERRNNSSNKNDDFFMNQDNSVLSTEDSNISTNITSGPKKTSTANTSVKDVSLKDNNNNNNNNKVIHQEGEEEEEEDDDSFNNSFEIMEIRDVNGQTQTNNDVTSPATTTTYSKSELDKNDQNESDLKKMKSVEVTRLVTDDDSLQPLLLTIQSLTNIRHQLESKLKNSQDIISQKNEEIRNNKDRIQAIKQKVEKAVQLIGLLNDEIISVKSEKNEFFNKLTDIQIENQTFHTKLGESKFHVENLSKKLDALRNKFIINNSEVEKKDLIINNLKSKINDFSGRLSEEKLRAIGLEKELDHSRKNYDSNIAREAELRMKFQEKFESQRSNLKLEFNIDQNATDVIKDKLEYLNSNIEKLETNFFEKLSKWDSVPTTITKEQEKSFLELKKEINGAYDKILISNGNLKDGITTDSSKVNEKFEKIFKDFGSFSNKLDQQQNSLESFDEIIEEKLKEKQELNTRLQTATDELVLQKLRNEELMKELTLNQTKSADGKSEIEKLHKKIEEATQENKRYINELKELKDDIKLRESKLAEFEKTSIIERENFIKSYESKLRSQTDLNTQIVNENEKAKESARHELLAMRKSYNEIKISLNSTLHENQTLKDQLCNLKKFSNSKSIPKKELEKTKVCKNSTDQRKIQRNETIQVKEKIINNADNDDYADNVDVNDNNNNNNNNNDDDVFELRSSPKTSPEPQFLRKAAKRKRKLIDDRSQNESINAKNYLKKKAANQ</sequence>
<feature type="compositionally biased region" description="Basic and acidic residues" evidence="2">
    <location>
        <begin position="165"/>
        <end position="175"/>
    </location>
</feature>
<evidence type="ECO:0000256" key="1">
    <source>
        <dbReference type="SAM" id="Coils"/>
    </source>
</evidence>
<dbReference type="EMBL" id="KV454014">
    <property type="protein sequence ID" value="ODV95141.1"/>
    <property type="molecule type" value="Genomic_DNA"/>
</dbReference>
<protein>
    <submittedName>
        <fullName evidence="3">Uncharacterized protein</fullName>
    </submittedName>
</protein>
<feature type="region of interest" description="Disordered" evidence="2">
    <location>
        <begin position="15"/>
        <end position="129"/>
    </location>
</feature>
<evidence type="ECO:0000256" key="2">
    <source>
        <dbReference type="SAM" id="MobiDB-lite"/>
    </source>
</evidence>